<name>A0A420G0M2_9SPHI</name>
<feature type="domain" description="N-acetyltransferase" evidence="1">
    <location>
        <begin position="1"/>
        <end position="163"/>
    </location>
</feature>
<keyword evidence="3" id="KW-1185">Reference proteome</keyword>
<dbReference type="CDD" id="cd04301">
    <property type="entry name" value="NAT_SF"/>
    <property type="match status" value="1"/>
</dbReference>
<evidence type="ECO:0000313" key="2">
    <source>
        <dbReference type="EMBL" id="RKF38715.1"/>
    </source>
</evidence>
<dbReference type="RefSeq" id="WP_120333841.1">
    <property type="nucleotide sequence ID" value="NZ_MCAQ01000007.1"/>
</dbReference>
<dbReference type="AlphaFoldDB" id="A0A420G0M2"/>
<organism evidence="2 3">
    <name type="scientific">Sphingobacterium siyangense</name>
    <dbReference type="NCBI Taxonomy" id="459529"/>
    <lineage>
        <taxon>Bacteria</taxon>
        <taxon>Pseudomonadati</taxon>
        <taxon>Bacteroidota</taxon>
        <taxon>Sphingobacteriia</taxon>
        <taxon>Sphingobacteriales</taxon>
        <taxon>Sphingobacteriaceae</taxon>
        <taxon>Sphingobacterium</taxon>
    </lineage>
</organism>
<comment type="caution">
    <text evidence="2">The sequence shown here is derived from an EMBL/GenBank/DDBJ whole genome shotgun (WGS) entry which is preliminary data.</text>
</comment>
<protein>
    <submittedName>
        <fullName evidence="2">Acetyltransferase</fullName>
    </submittedName>
</protein>
<dbReference type="Proteomes" id="UP000286402">
    <property type="component" value="Unassembled WGS sequence"/>
</dbReference>
<gene>
    <name evidence="2" type="ORF">BCY89_26885</name>
</gene>
<keyword evidence="2" id="KW-0808">Transferase</keyword>
<dbReference type="InterPro" id="IPR000182">
    <property type="entry name" value="GNAT_dom"/>
</dbReference>
<evidence type="ECO:0000313" key="3">
    <source>
        <dbReference type="Proteomes" id="UP000286402"/>
    </source>
</evidence>
<dbReference type="GO" id="GO:0016747">
    <property type="term" value="F:acyltransferase activity, transferring groups other than amino-acyl groups"/>
    <property type="evidence" value="ECO:0007669"/>
    <property type="project" value="InterPro"/>
</dbReference>
<accession>A0A420G0M2</accession>
<proteinExistence type="predicted"/>
<dbReference type="Pfam" id="PF00583">
    <property type="entry name" value="Acetyltransf_1"/>
    <property type="match status" value="1"/>
</dbReference>
<evidence type="ECO:0000259" key="1">
    <source>
        <dbReference type="PROSITE" id="PS51186"/>
    </source>
</evidence>
<dbReference type="InterPro" id="IPR016181">
    <property type="entry name" value="Acyl_CoA_acyltransferase"/>
</dbReference>
<dbReference type="EMBL" id="MCAQ01000007">
    <property type="protein sequence ID" value="RKF38715.1"/>
    <property type="molecule type" value="Genomic_DNA"/>
</dbReference>
<sequence>MIKKAVHENLGEIVQVLEEVKVHMLNKGIDQWDEEYPNRLILAQDIDNCEAFIYEDQGELLAYMTLNEKYDDEYNDLDWKTSSPFIVVHRLFVKPAAQGRGISSKMIEYVEQYASICSYRSIRLDAYSLNNTGNVVYLKKGYARVGEVYFRKGKFYCYEKAIEGS</sequence>
<dbReference type="SUPFAM" id="SSF55729">
    <property type="entry name" value="Acyl-CoA N-acyltransferases (Nat)"/>
    <property type="match status" value="1"/>
</dbReference>
<dbReference type="Gene3D" id="3.40.630.30">
    <property type="match status" value="1"/>
</dbReference>
<dbReference type="PROSITE" id="PS51186">
    <property type="entry name" value="GNAT"/>
    <property type="match status" value="1"/>
</dbReference>
<reference evidence="2 3" key="1">
    <citation type="submission" date="2016-07" db="EMBL/GenBank/DDBJ databases">
        <title>Genome analysis of Sphingobacterium siyangense T12B17.</title>
        <authorList>
            <person name="Xu D."/>
            <person name="Su Y."/>
            <person name="Zheng S."/>
        </authorList>
    </citation>
    <scope>NUCLEOTIDE SEQUENCE [LARGE SCALE GENOMIC DNA]</scope>
    <source>
        <strain evidence="2 3">T12B17</strain>
    </source>
</reference>